<dbReference type="GO" id="GO:0000786">
    <property type="term" value="C:nucleosome"/>
    <property type="evidence" value="ECO:0007669"/>
    <property type="project" value="UniProtKB-KW"/>
</dbReference>
<dbReference type="InterPro" id="IPR009072">
    <property type="entry name" value="Histone-fold"/>
</dbReference>
<dbReference type="PANTHER" id="PTHR23430">
    <property type="entry name" value="HISTONE H2A"/>
    <property type="match status" value="1"/>
</dbReference>
<comment type="subcellular location">
    <subcellularLocation>
        <location evidence="2">Chromosome</location>
    </subcellularLocation>
    <subcellularLocation>
        <location evidence="1">Nucleus</location>
    </subcellularLocation>
</comment>
<dbReference type="SUPFAM" id="SSF47113">
    <property type="entry name" value="Histone-fold"/>
    <property type="match status" value="1"/>
</dbReference>
<dbReference type="FunFam" id="1.10.20.10:FF:000008">
    <property type="entry name" value="Histone H2A"/>
    <property type="match status" value="1"/>
</dbReference>
<dbReference type="Pfam" id="PF00125">
    <property type="entry name" value="Histone"/>
    <property type="match status" value="1"/>
</dbReference>
<evidence type="ECO:0000256" key="4">
    <source>
        <dbReference type="ARBA" id="ARBA00022454"/>
    </source>
</evidence>
<dbReference type="EMBL" id="SEOQ01000888">
    <property type="protein sequence ID" value="TFY55751.1"/>
    <property type="molecule type" value="Genomic_DNA"/>
</dbReference>
<evidence type="ECO:0000256" key="1">
    <source>
        <dbReference type="ARBA" id="ARBA00004123"/>
    </source>
</evidence>
<evidence type="ECO:0000313" key="14">
    <source>
        <dbReference type="Proteomes" id="UP000298327"/>
    </source>
</evidence>
<evidence type="ECO:0000259" key="11">
    <source>
        <dbReference type="Pfam" id="PF00125"/>
    </source>
</evidence>
<name>A0A4Y9Y2X2_9AGAM</name>
<dbReference type="InterPro" id="IPR032458">
    <property type="entry name" value="Histone_H2A_CS"/>
</dbReference>
<evidence type="ECO:0000256" key="2">
    <source>
        <dbReference type="ARBA" id="ARBA00004286"/>
    </source>
</evidence>
<feature type="region of interest" description="Disordered" evidence="10">
    <location>
        <begin position="233"/>
        <end position="254"/>
    </location>
</feature>
<keyword evidence="5" id="KW-0488">Methylation</keyword>
<evidence type="ECO:0000256" key="7">
    <source>
        <dbReference type="ARBA" id="ARBA00023125"/>
    </source>
</evidence>
<dbReference type="OrthoDB" id="529273at2759"/>
<dbReference type="PROSITE" id="PS00046">
    <property type="entry name" value="HISTONE_H2A"/>
    <property type="match status" value="1"/>
</dbReference>
<keyword evidence="14" id="KW-1185">Reference proteome</keyword>
<dbReference type="SMART" id="SM00414">
    <property type="entry name" value="H2A"/>
    <property type="match status" value="1"/>
</dbReference>
<evidence type="ECO:0000256" key="9">
    <source>
        <dbReference type="ARBA" id="ARBA00023269"/>
    </source>
</evidence>
<dbReference type="STRING" id="205917.A0A4Y9Y2X2"/>
<dbReference type="GO" id="GO:0003677">
    <property type="term" value="F:DNA binding"/>
    <property type="evidence" value="ECO:0007669"/>
    <property type="project" value="UniProtKB-KW"/>
</dbReference>
<feature type="region of interest" description="Disordered" evidence="10">
    <location>
        <begin position="1"/>
        <end position="28"/>
    </location>
</feature>
<dbReference type="GO" id="GO:0046982">
    <property type="term" value="F:protein heterodimerization activity"/>
    <property type="evidence" value="ECO:0007669"/>
    <property type="project" value="InterPro"/>
</dbReference>
<evidence type="ECO:0000259" key="12">
    <source>
        <dbReference type="Pfam" id="PF16211"/>
    </source>
</evidence>
<keyword evidence="9" id="KW-0544">Nucleosome core</keyword>
<dbReference type="AlphaFoldDB" id="A0A4Y9Y2X2"/>
<dbReference type="InterPro" id="IPR032454">
    <property type="entry name" value="Histone_H2A_C"/>
</dbReference>
<dbReference type="GO" id="GO:0005634">
    <property type="term" value="C:nucleus"/>
    <property type="evidence" value="ECO:0007669"/>
    <property type="project" value="UniProtKB-SubCell"/>
</dbReference>
<proteinExistence type="inferred from homology"/>
<evidence type="ECO:0008006" key="15">
    <source>
        <dbReference type="Google" id="ProtNLM"/>
    </source>
</evidence>
<feature type="domain" description="Histone H2A C-terminal" evidence="12">
    <location>
        <begin position="98"/>
        <end position="132"/>
    </location>
</feature>
<evidence type="ECO:0000256" key="8">
    <source>
        <dbReference type="ARBA" id="ARBA00023242"/>
    </source>
</evidence>
<evidence type="ECO:0000256" key="6">
    <source>
        <dbReference type="ARBA" id="ARBA00022990"/>
    </source>
</evidence>
<feature type="domain" description="Core Histone H2A/H2B/H3" evidence="11">
    <location>
        <begin position="19"/>
        <end position="95"/>
    </location>
</feature>
<gene>
    <name evidence="13" type="ORF">EVG20_g9206</name>
</gene>
<feature type="compositionally biased region" description="Low complexity" evidence="10">
    <location>
        <begin position="507"/>
        <end position="518"/>
    </location>
</feature>
<accession>A0A4Y9Y2X2</accession>
<evidence type="ECO:0000256" key="10">
    <source>
        <dbReference type="SAM" id="MobiDB-lite"/>
    </source>
</evidence>
<keyword evidence="4" id="KW-0158">Chromosome</keyword>
<feature type="region of interest" description="Disordered" evidence="10">
    <location>
        <begin position="486"/>
        <end position="549"/>
    </location>
</feature>
<dbReference type="Pfam" id="PF16211">
    <property type="entry name" value="Histone_H2A_C"/>
    <property type="match status" value="1"/>
</dbReference>
<keyword evidence="6" id="KW-0007">Acetylation</keyword>
<organism evidence="13 14">
    <name type="scientific">Dentipellis fragilis</name>
    <dbReference type="NCBI Taxonomy" id="205917"/>
    <lineage>
        <taxon>Eukaryota</taxon>
        <taxon>Fungi</taxon>
        <taxon>Dikarya</taxon>
        <taxon>Basidiomycota</taxon>
        <taxon>Agaricomycotina</taxon>
        <taxon>Agaricomycetes</taxon>
        <taxon>Russulales</taxon>
        <taxon>Hericiaceae</taxon>
        <taxon>Dentipellis</taxon>
    </lineage>
</organism>
<keyword evidence="8" id="KW-0539">Nucleus</keyword>
<dbReference type="CDD" id="cd00074">
    <property type="entry name" value="HFD_H2A"/>
    <property type="match status" value="1"/>
</dbReference>
<keyword evidence="7" id="KW-0238">DNA-binding</keyword>
<dbReference type="InterPro" id="IPR002119">
    <property type="entry name" value="Histone_H2A"/>
</dbReference>
<evidence type="ECO:0000256" key="5">
    <source>
        <dbReference type="ARBA" id="ARBA00022481"/>
    </source>
</evidence>
<protein>
    <recommendedName>
        <fullName evidence="15">Histone H2A</fullName>
    </recommendedName>
</protein>
<feature type="non-terminal residue" evidence="13">
    <location>
        <position position="630"/>
    </location>
</feature>
<comment type="similarity">
    <text evidence="3">Belongs to the histone H2A family.</text>
</comment>
<comment type="caution">
    <text evidence="13">The sequence shown here is derived from an EMBL/GenBank/DDBJ whole genome shotgun (WGS) entry which is preliminary data.</text>
</comment>
<dbReference type="InterPro" id="IPR007125">
    <property type="entry name" value="H2A/H2B/H3"/>
</dbReference>
<sequence>MSGKGKAGKSAGGKASAEGKSQSRSAKAGLQFPVGRVHRLLKRGNYAQRVGAGAPVYLAAVLEYLAAEILELAGNAARDNKKQRIVPRHLQLAIRNDEELNKLLGDVVISQGGVVPFINPELLPSRSKTGKKEGASQEGRPYEKVALNFQWAPRAPVLACFPVSSSPCLCWHKLRISPETLINHARHTFELANARNNTLGIFDDFGTADLHTSQSPPTPIPTHHLTTHFSRIPTRTRHTRTPPPRRATMGQWTSPPTRRELSLLVFCVAIFILAYNIDASLRLVGLSAPHATLSAPIGPDGRRPEAYRDGLEDEIFGAWDWEAGRIAGVKAAEETRIKGAVGKAKGWGSSAKGWEDRYVHGEGLTGRMAMWLQGVGEGRYGQPDAELGLTSVNDESLKWGENVPRTTVVKHVPGYTILDNVMFAFGTLFVVSDEPDSMPSVEELASSLADHSQPPRDIDWQILPGWNALSKLGTYGGRIHGVTLMSYDDPKSPQPPTHGQYYPFNGSTAPSTDSSSTPLSPPHRLVFPSVPTFSDKKPDTDDGAIPRRRSSVGIHPYTFKAAYPSLAGTLFSEDYDDFVGMDTPVMFDRLVIADRGASARRGGDWARPFTEMQADVAWFEPVRRAMEEFL</sequence>
<dbReference type="GO" id="GO:0030527">
    <property type="term" value="F:structural constituent of chromatin"/>
    <property type="evidence" value="ECO:0007669"/>
    <property type="project" value="InterPro"/>
</dbReference>
<evidence type="ECO:0000256" key="3">
    <source>
        <dbReference type="ARBA" id="ARBA00010691"/>
    </source>
</evidence>
<dbReference type="Proteomes" id="UP000298327">
    <property type="component" value="Unassembled WGS sequence"/>
</dbReference>
<reference evidence="13 14" key="1">
    <citation type="submission" date="2019-02" db="EMBL/GenBank/DDBJ databases">
        <title>Genome sequencing of the rare red list fungi Dentipellis fragilis.</title>
        <authorList>
            <person name="Buettner E."/>
            <person name="Kellner H."/>
        </authorList>
    </citation>
    <scope>NUCLEOTIDE SEQUENCE [LARGE SCALE GENOMIC DNA]</scope>
    <source>
        <strain evidence="13 14">DSM 105465</strain>
    </source>
</reference>
<feature type="compositionally biased region" description="Low complexity" evidence="10">
    <location>
        <begin position="1"/>
        <end position="20"/>
    </location>
</feature>
<dbReference type="Gene3D" id="1.10.20.10">
    <property type="entry name" value="Histone, subunit A"/>
    <property type="match status" value="1"/>
</dbReference>
<evidence type="ECO:0000313" key="13">
    <source>
        <dbReference type="EMBL" id="TFY55751.1"/>
    </source>
</evidence>
<dbReference type="PRINTS" id="PR00620">
    <property type="entry name" value="HISTONEH2A"/>
</dbReference>